<evidence type="ECO:0000256" key="1">
    <source>
        <dbReference type="ARBA" id="ARBA00006471"/>
    </source>
</evidence>
<keyword evidence="7" id="KW-1185">Reference proteome</keyword>
<comment type="similarity">
    <text evidence="1 5">Belongs to the universal ribosomal protein uS8 family.</text>
</comment>
<evidence type="ECO:0000313" key="6">
    <source>
        <dbReference type="EMBL" id="UVD81791.1"/>
    </source>
</evidence>
<dbReference type="HAMAP" id="MF_01302_B">
    <property type="entry name" value="Ribosomal_uS8_B"/>
    <property type="match status" value="1"/>
</dbReference>
<comment type="function">
    <text evidence="5">One of the primary rRNA binding proteins, it binds directly to 16S rRNA central domain where it helps coordinate assembly of the platform of the 30S subunit.</text>
</comment>
<dbReference type="SUPFAM" id="SSF56047">
    <property type="entry name" value="Ribosomal protein S8"/>
    <property type="match status" value="1"/>
</dbReference>
<dbReference type="EMBL" id="CP102734">
    <property type="protein sequence ID" value="UVD81791.1"/>
    <property type="molecule type" value="Genomic_DNA"/>
</dbReference>
<comment type="subunit">
    <text evidence="5">Part of the 30S ribosomal subunit. Contacts proteins S5 and S12.</text>
</comment>
<evidence type="ECO:0000256" key="3">
    <source>
        <dbReference type="ARBA" id="ARBA00023274"/>
    </source>
</evidence>
<evidence type="ECO:0000313" key="7">
    <source>
        <dbReference type="Proteomes" id="UP001059252"/>
    </source>
</evidence>
<dbReference type="Proteomes" id="UP001059252">
    <property type="component" value="Chromosome"/>
</dbReference>
<name>A0ABY5R8Z8_9MOLU</name>
<accession>A0ABY5R8Z8</accession>
<dbReference type="InterPro" id="IPR000630">
    <property type="entry name" value="Ribosomal_uS8"/>
</dbReference>
<sequence>MAMITDPIADMIVRLKNASSRKHKTVSIPYSGKKVKILDIIKEEGYIFGYEVQGEGTKKSIIVNLKYKGTVSAITGMKKISKPGLKVYSSAKDLPVVLSGFGTAIVSTSKGFLTDKQARKEKLGGEVIAYVW</sequence>
<dbReference type="NCBIfam" id="NF001109">
    <property type="entry name" value="PRK00136.1"/>
    <property type="match status" value="1"/>
</dbReference>
<dbReference type="Gene3D" id="3.30.1490.10">
    <property type="match status" value="1"/>
</dbReference>
<dbReference type="Gene3D" id="3.30.1370.30">
    <property type="match status" value="1"/>
</dbReference>
<protein>
    <recommendedName>
        <fullName evidence="4 5">Small ribosomal subunit protein uS8</fullName>
    </recommendedName>
</protein>
<keyword evidence="2 5" id="KW-0689">Ribosomal protein</keyword>
<dbReference type="InterPro" id="IPR035987">
    <property type="entry name" value="Ribosomal_uS8_sf"/>
</dbReference>
<dbReference type="PANTHER" id="PTHR11758">
    <property type="entry name" value="40S RIBOSOMAL PROTEIN S15A"/>
    <property type="match status" value="1"/>
</dbReference>
<reference evidence="6" key="1">
    <citation type="submission" date="2022-08" db="EMBL/GenBank/DDBJ databases">
        <title>Complete genome of Mycoplasma iguanae type strain 2327.</title>
        <authorList>
            <person name="Spergser J."/>
        </authorList>
    </citation>
    <scope>NUCLEOTIDE SEQUENCE</scope>
    <source>
        <strain evidence="6">2327</strain>
    </source>
</reference>
<evidence type="ECO:0000256" key="4">
    <source>
        <dbReference type="ARBA" id="ARBA00035258"/>
    </source>
</evidence>
<dbReference type="GO" id="GO:0005840">
    <property type="term" value="C:ribosome"/>
    <property type="evidence" value="ECO:0007669"/>
    <property type="project" value="UniProtKB-KW"/>
</dbReference>
<organism evidence="6 7">
    <name type="scientific">Mycoplasma iguanae</name>
    <dbReference type="NCBI Taxonomy" id="292461"/>
    <lineage>
        <taxon>Bacteria</taxon>
        <taxon>Bacillati</taxon>
        <taxon>Mycoplasmatota</taxon>
        <taxon>Mollicutes</taxon>
        <taxon>Mycoplasmataceae</taxon>
        <taxon>Mycoplasma</taxon>
    </lineage>
</organism>
<evidence type="ECO:0000256" key="2">
    <source>
        <dbReference type="ARBA" id="ARBA00022980"/>
    </source>
</evidence>
<evidence type="ECO:0000256" key="5">
    <source>
        <dbReference type="HAMAP-Rule" id="MF_01302"/>
    </source>
</evidence>
<keyword evidence="3 5" id="KW-0687">Ribonucleoprotein</keyword>
<proteinExistence type="inferred from homology"/>
<gene>
    <name evidence="5 6" type="primary">rpsH</name>
    <name evidence="6" type="ORF">NV226_00530</name>
</gene>
<keyword evidence="5" id="KW-0699">rRNA-binding</keyword>
<dbReference type="Pfam" id="PF00410">
    <property type="entry name" value="Ribosomal_S8"/>
    <property type="match status" value="1"/>
</dbReference>
<keyword evidence="5" id="KW-0694">RNA-binding</keyword>